<accession>A0ABZ2LFT2</accession>
<dbReference type="SUPFAM" id="SSF53474">
    <property type="entry name" value="alpha/beta-Hydrolases"/>
    <property type="match status" value="1"/>
</dbReference>
<dbReference type="InterPro" id="IPR029058">
    <property type="entry name" value="AB_hydrolase_fold"/>
</dbReference>
<keyword evidence="1" id="KW-0378">Hydrolase</keyword>
<evidence type="ECO:0000313" key="1">
    <source>
        <dbReference type="EMBL" id="WXB09635.1"/>
    </source>
</evidence>
<gene>
    <name evidence="1" type="ORF">LVJ94_20685</name>
</gene>
<organism evidence="1 2">
    <name type="scientific">Pendulispora rubella</name>
    <dbReference type="NCBI Taxonomy" id="2741070"/>
    <lineage>
        <taxon>Bacteria</taxon>
        <taxon>Pseudomonadati</taxon>
        <taxon>Myxococcota</taxon>
        <taxon>Myxococcia</taxon>
        <taxon>Myxococcales</taxon>
        <taxon>Sorangiineae</taxon>
        <taxon>Pendulisporaceae</taxon>
        <taxon>Pendulispora</taxon>
    </lineage>
</organism>
<name>A0ABZ2LFT2_9BACT</name>
<sequence length="229" mass="25605">MRTTITPPQPHPGPRWLYLHGFASGPQSSKGVAIANHYAERGIAVERLNLRVPSLEHLRLSAMMRVVRDAMGSDADRSVLFGSSLGGLTACRVAEEDSRVCALVLLAPAFCIAPRWRARLGEDDWRRWQETNAFEIDDHAEKKRTHVDFDFIRDLESIDTRSGGWPQVRVPTLIVHGVSDDVASIDLTRAWAKGKRHVHLVEVDDGHELVKSLGRICAEADTFLAPFLR</sequence>
<protein>
    <submittedName>
        <fullName evidence="1">Alpha/beta hydrolase</fullName>
    </submittedName>
</protein>
<reference evidence="1" key="1">
    <citation type="submission" date="2021-12" db="EMBL/GenBank/DDBJ databases">
        <title>Discovery of the Pendulisporaceae a myxobacterial family with distinct sporulation behavior and unique specialized metabolism.</title>
        <authorList>
            <person name="Garcia R."/>
            <person name="Popoff A."/>
            <person name="Bader C.D."/>
            <person name="Loehr J."/>
            <person name="Walesch S."/>
            <person name="Walt C."/>
            <person name="Boldt J."/>
            <person name="Bunk B."/>
            <person name="Haeckl F.J.F.P.J."/>
            <person name="Gunesch A.P."/>
            <person name="Birkelbach J."/>
            <person name="Nuebel U."/>
            <person name="Pietschmann T."/>
            <person name="Bach T."/>
            <person name="Mueller R."/>
        </authorList>
    </citation>
    <scope>NUCLEOTIDE SEQUENCE</scope>
    <source>
        <strain evidence="1">MSr11367</strain>
    </source>
</reference>
<evidence type="ECO:0000313" key="2">
    <source>
        <dbReference type="Proteomes" id="UP001374803"/>
    </source>
</evidence>
<proteinExistence type="predicted"/>
<dbReference type="GO" id="GO:0016787">
    <property type="term" value="F:hydrolase activity"/>
    <property type="evidence" value="ECO:0007669"/>
    <property type="project" value="UniProtKB-KW"/>
</dbReference>
<dbReference type="Pfam" id="PF05728">
    <property type="entry name" value="UPF0227"/>
    <property type="match status" value="1"/>
</dbReference>
<dbReference type="Gene3D" id="3.40.50.1820">
    <property type="entry name" value="alpha/beta hydrolase"/>
    <property type="match status" value="1"/>
</dbReference>
<dbReference type="Proteomes" id="UP001374803">
    <property type="component" value="Chromosome"/>
</dbReference>
<dbReference type="RefSeq" id="WP_394839306.1">
    <property type="nucleotide sequence ID" value="NZ_CP089929.1"/>
</dbReference>
<keyword evidence="2" id="KW-1185">Reference proteome</keyword>
<dbReference type="InterPro" id="IPR008886">
    <property type="entry name" value="UPF0227/Esterase_YqiA"/>
</dbReference>
<dbReference type="EMBL" id="CP089983">
    <property type="protein sequence ID" value="WXB09635.1"/>
    <property type="molecule type" value="Genomic_DNA"/>
</dbReference>